<keyword evidence="10 11" id="KW-0119">Carbohydrate metabolism</keyword>
<evidence type="ECO:0000313" key="16">
    <source>
        <dbReference type="Proteomes" id="UP000246085"/>
    </source>
</evidence>
<feature type="binding site" evidence="10 14">
    <location>
        <begin position="165"/>
        <end position="168"/>
    </location>
    <ligand>
        <name>substrate</name>
    </ligand>
</feature>
<dbReference type="InterPro" id="IPR013785">
    <property type="entry name" value="Aldolase_TIM"/>
</dbReference>
<dbReference type="AlphaFoldDB" id="A0A2U3PZ78"/>
<comment type="cofactor">
    <cofactor evidence="4">
        <name>Zn(2+)</name>
        <dbReference type="ChEBI" id="CHEBI:29105"/>
    </cofactor>
</comment>
<protein>
    <recommendedName>
        <fullName evidence="7 10">Ribulose-phosphate 3-epimerase</fullName>
        <ecNumber evidence="7 10">5.1.3.1</ecNumber>
    </recommendedName>
</protein>
<evidence type="ECO:0000256" key="12">
    <source>
        <dbReference type="PIRSR" id="PIRSR001461-1"/>
    </source>
</evidence>
<comment type="cofactor">
    <cofactor evidence="5">
        <name>Fe(2+)</name>
        <dbReference type="ChEBI" id="CHEBI:29033"/>
    </cofactor>
</comment>
<comment type="cofactor">
    <cofactor evidence="10 13">
        <name>a divalent metal cation</name>
        <dbReference type="ChEBI" id="CHEBI:60240"/>
    </cofactor>
    <text evidence="10 13">Binds 1 divalent metal cation per subunit.</text>
</comment>
<keyword evidence="13" id="KW-0170">Cobalt</keyword>
<dbReference type="PROSITE" id="PS01085">
    <property type="entry name" value="RIBUL_P_3_EPIMER_1"/>
    <property type="match status" value="1"/>
</dbReference>
<dbReference type="Proteomes" id="UP000246085">
    <property type="component" value="Chromosome BRAD3257"/>
</dbReference>
<dbReference type="CDD" id="cd00429">
    <property type="entry name" value="RPE"/>
    <property type="match status" value="1"/>
</dbReference>
<dbReference type="KEGG" id="bvz:BRAD3257_3426"/>
<feature type="binding site" evidence="10 13">
    <location>
        <position position="196"/>
    </location>
    <ligand>
        <name>a divalent metal cation</name>
        <dbReference type="ChEBI" id="CHEBI:60240"/>
    </ligand>
</feature>
<proteinExistence type="inferred from homology"/>
<dbReference type="EMBL" id="LS398110">
    <property type="protein sequence ID" value="SPP94455.1"/>
    <property type="molecule type" value="Genomic_DNA"/>
</dbReference>
<dbReference type="GO" id="GO:0046872">
    <property type="term" value="F:metal ion binding"/>
    <property type="evidence" value="ECO:0007669"/>
    <property type="project" value="UniProtKB-UniRule"/>
</dbReference>
<gene>
    <name evidence="15" type="primary">cbbE</name>
    <name evidence="10" type="synonym">rpe</name>
    <name evidence="15" type="ORF">BRAD3257_3426</name>
</gene>
<dbReference type="SUPFAM" id="SSF51366">
    <property type="entry name" value="Ribulose-phoshate binding barrel"/>
    <property type="match status" value="1"/>
</dbReference>
<feature type="binding site" evidence="10 13">
    <location>
        <position position="58"/>
    </location>
    <ligand>
        <name>a divalent metal cation</name>
        <dbReference type="ChEBI" id="CHEBI:60240"/>
    </ligand>
</feature>
<sequence>MLGEAIRRPSATGKRAMTQAFAPRPLAIAPSILASDFSKLGEEVRAVDAAGADWIHLDVMDGHFVPNISYGPDVIKAMRPHTKKIFDAHLMISPCDPYLEAFAKAGCDHITVHAEAGPHLHRSLQAIRALGKKAGVSLNPATPISALEYVLDLVDLVLVMSVNPGFGGQAFIPSAIGKIRDIRAMTAGRPIDIEVDGGVGPDVAGALAAAGANAFVAGTSVFRGGTLESYKTNIAAIRNAALGARGEAI</sequence>
<comment type="pathway">
    <text evidence="10">Carbohydrate degradation.</text>
</comment>
<feature type="binding site" evidence="10 13">
    <location>
        <position position="56"/>
    </location>
    <ligand>
        <name>a divalent metal cation</name>
        <dbReference type="ChEBI" id="CHEBI:60240"/>
    </ligand>
</feature>
<comment type="similarity">
    <text evidence="6 10 11">Belongs to the ribulose-phosphate 3-epimerase family.</text>
</comment>
<dbReference type="GO" id="GO:0005737">
    <property type="term" value="C:cytoplasm"/>
    <property type="evidence" value="ECO:0007669"/>
    <property type="project" value="UniProtKB-ARBA"/>
</dbReference>
<dbReference type="GO" id="GO:0006098">
    <property type="term" value="P:pentose-phosphate shunt"/>
    <property type="evidence" value="ECO:0007669"/>
    <property type="project" value="UniProtKB-UniRule"/>
</dbReference>
<dbReference type="PIRSF" id="PIRSF001461">
    <property type="entry name" value="RPE"/>
    <property type="match status" value="1"/>
</dbReference>
<dbReference type="NCBIfam" id="TIGR01163">
    <property type="entry name" value="rpe"/>
    <property type="match status" value="1"/>
</dbReference>
<dbReference type="PANTHER" id="PTHR11749">
    <property type="entry name" value="RIBULOSE-5-PHOSPHATE-3-EPIMERASE"/>
    <property type="match status" value="1"/>
</dbReference>
<comment type="cofactor">
    <cofactor evidence="2">
        <name>Mn(2+)</name>
        <dbReference type="ChEBI" id="CHEBI:29035"/>
    </cofactor>
</comment>
<feature type="binding site" evidence="10">
    <location>
        <begin position="196"/>
        <end position="198"/>
    </location>
    <ligand>
        <name>substrate</name>
    </ligand>
</feature>
<feature type="binding site" evidence="10 14">
    <location>
        <position position="31"/>
    </location>
    <ligand>
        <name>substrate</name>
    </ligand>
</feature>
<dbReference type="InterPro" id="IPR026019">
    <property type="entry name" value="Ribul_P_3_epim"/>
</dbReference>
<dbReference type="FunFam" id="3.20.20.70:FF:000004">
    <property type="entry name" value="Ribulose-phosphate 3-epimerase"/>
    <property type="match status" value="1"/>
</dbReference>
<dbReference type="NCBIfam" id="NF004076">
    <property type="entry name" value="PRK05581.1-4"/>
    <property type="match status" value="1"/>
</dbReference>
<dbReference type="InterPro" id="IPR000056">
    <property type="entry name" value="Ribul_P_3_epim-like"/>
</dbReference>
<evidence type="ECO:0000256" key="13">
    <source>
        <dbReference type="PIRSR" id="PIRSR001461-2"/>
    </source>
</evidence>
<reference evidence="15 16" key="1">
    <citation type="submission" date="2018-03" db="EMBL/GenBank/DDBJ databases">
        <authorList>
            <person name="Gully D."/>
        </authorList>
    </citation>
    <scope>NUCLEOTIDE SEQUENCE [LARGE SCALE GENOMIC DNA]</scope>
    <source>
        <strain evidence="15">ORS3257</strain>
    </source>
</reference>
<organism evidence="15 16">
    <name type="scientific">Bradyrhizobium vignae</name>
    <dbReference type="NCBI Taxonomy" id="1549949"/>
    <lineage>
        <taxon>Bacteria</taxon>
        <taxon>Pseudomonadati</taxon>
        <taxon>Pseudomonadota</taxon>
        <taxon>Alphaproteobacteria</taxon>
        <taxon>Hyphomicrobiales</taxon>
        <taxon>Nitrobacteraceae</taxon>
        <taxon>Bradyrhizobium</taxon>
    </lineage>
</organism>
<evidence type="ECO:0000313" key="15">
    <source>
        <dbReference type="EMBL" id="SPP94455.1"/>
    </source>
</evidence>
<feature type="binding site" evidence="10 14">
    <location>
        <position position="89"/>
    </location>
    <ligand>
        <name>substrate</name>
    </ligand>
</feature>
<comment type="cofactor">
    <cofactor evidence="3">
        <name>Co(2+)</name>
        <dbReference type="ChEBI" id="CHEBI:48828"/>
    </cofactor>
</comment>
<feature type="binding site" evidence="10 13">
    <location>
        <position position="89"/>
    </location>
    <ligand>
        <name>a divalent metal cation</name>
        <dbReference type="ChEBI" id="CHEBI:60240"/>
    </ligand>
</feature>
<dbReference type="GO" id="GO:0004750">
    <property type="term" value="F:D-ribulose-phosphate 3-epimerase activity"/>
    <property type="evidence" value="ECO:0007669"/>
    <property type="project" value="UniProtKB-UniRule"/>
</dbReference>
<feature type="binding site" evidence="14">
    <location>
        <position position="198"/>
    </location>
    <ligand>
        <name>substrate</name>
    </ligand>
</feature>
<keyword evidence="8 10" id="KW-0479">Metal-binding</keyword>
<dbReference type="Pfam" id="PF00834">
    <property type="entry name" value="Ribul_P_3_epim"/>
    <property type="match status" value="1"/>
</dbReference>
<dbReference type="HAMAP" id="MF_02227">
    <property type="entry name" value="RPE"/>
    <property type="match status" value="1"/>
</dbReference>
<evidence type="ECO:0000256" key="9">
    <source>
        <dbReference type="ARBA" id="ARBA00023235"/>
    </source>
</evidence>
<evidence type="ECO:0000256" key="1">
    <source>
        <dbReference type="ARBA" id="ARBA00001782"/>
    </source>
</evidence>
<comment type="function">
    <text evidence="10">Catalyzes the reversible epimerization of D-ribulose 5-phosphate to D-xylulose 5-phosphate.</text>
</comment>
<evidence type="ECO:0000256" key="5">
    <source>
        <dbReference type="ARBA" id="ARBA00001954"/>
    </source>
</evidence>
<evidence type="ECO:0000256" key="8">
    <source>
        <dbReference type="ARBA" id="ARBA00022723"/>
    </source>
</evidence>
<accession>A0A2U3PZ78</accession>
<dbReference type="EC" id="5.1.3.1" evidence="7 10"/>
<name>A0A2U3PZ78_9BRAD</name>
<keyword evidence="13" id="KW-0464">Manganese</keyword>
<evidence type="ECO:0000256" key="4">
    <source>
        <dbReference type="ARBA" id="ARBA00001947"/>
    </source>
</evidence>
<dbReference type="Gene3D" id="3.20.20.70">
    <property type="entry name" value="Aldolase class I"/>
    <property type="match status" value="1"/>
</dbReference>
<evidence type="ECO:0000256" key="6">
    <source>
        <dbReference type="ARBA" id="ARBA00009541"/>
    </source>
</evidence>
<evidence type="ECO:0000256" key="7">
    <source>
        <dbReference type="ARBA" id="ARBA00013188"/>
    </source>
</evidence>
<evidence type="ECO:0000256" key="10">
    <source>
        <dbReference type="HAMAP-Rule" id="MF_02227"/>
    </source>
</evidence>
<dbReference type="InterPro" id="IPR011060">
    <property type="entry name" value="RibuloseP-bd_barrel"/>
</dbReference>
<feature type="active site" description="Proton donor" evidence="10 12">
    <location>
        <position position="196"/>
    </location>
</feature>
<dbReference type="PROSITE" id="PS01086">
    <property type="entry name" value="RIBUL_P_3_EPIMER_2"/>
    <property type="match status" value="1"/>
</dbReference>
<comment type="catalytic activity">
    <reaction evidence="1 10 11">
        <text>D-ribulose 5-phosphate = D-xylulose 5-phosphate</text>
        <dbReference type="Rhea" id="RHEA:13677"/>
        <dbReference type="ChEBI" id="CHEBI:57737"/>
        <dbReference type="ChEBI" id="CHEBI:58121"/>
        <dbReference type="EC" id="5.1.3.1"/>
    </reaction>
</comment>
<keyword evidence="13" id="KW-0862">Zinc</keyword>
<evidence type="ECO:0000256" key="14">
    <source>
        <dbReference type="PIRSR" id="PIRSR001461-3"/>
    </source>
</evidence>
<evidence type="ECO:0000256" key="2">
    <source>
        <dbReference type="ARBA" id="ARBA00001936"/>
    </source>
</evidence>
<evidence type="ECO:0000256" key="11">
    <source>
        <dbReference type="PIRNR" id="PIRNR001461"/>
    </source>
</evidence>
<evidence type="ECO:0000256" key="3">
    <source>
        <dbReference type="ARBA" id="ARBA00001941"/>
    </source>
</evidence>
<dbReference type="GO" id="GO:0019323">
    <property type="term" value="P:pentose catabolic process"/>
    <property type="evidence" value="ECO:0007669"/>
    <property type="project" value="UniProtKB-UniRule"/>
</dbReference>
<feature type="active site" description="Proton acceptor" evidence="10 12">
    <location>
        <position position="58"/>
    </location>
</feature>
<keyword evidence="9 10" id="KW-0413">Isomerase</keyword>
<feature type="binding site" evidence="14">
    <location>
        <begin position="218"/>
        <end position="219"/>
    </location>
    <ligand>
        <name>substrate</name>
    </ligand>
</feature>
<comment type="caution">
    <text evidence="10">Lacks conserved residue(s) required for the propagation of feature annotation.</text>
</comment>